<dbReference type="SUPFAM" id="SSF52141">
    <property type="entry name" value="Uracil-DNA glycosylase-like"/>
    <property type="match status" value="1"/>
</dbReference>
<comment type="similarity">
    <text evidence="3 9 11">Belongs to the uracil-DNA glycosylase (UDG) superfamily. UNG family.</text>
</comment>
<evidence type="ECO:0000256" key="9">
    <source>
        <dbReference type="HAMAP-Rule" id="MF_00148"/>
    </source>
</evidence>
<protein>
    <recommendedName>
        <fullName evidence="5 9">Uracil-DNA glycosylase</fullName>
        <shortName evidence="9">UDG</shortName>
        <ecNumber evidence="4 9">3.2.2.27</ecNumber>
    </recommendedName>
</protein>
<keyword evidence="8 9" id="KW-0234">DNA repair</keyword>
<comment type="catalytic activity">
    <reaction evidence="1 9 11">
        <text>Hydrolyzes single-stranded DNA or mismatched double-stranded DNA and polynucleotides, releasing free uracil.</text>
        <dbReference type="EC" id="3.2.2.27"/>
    </reaction>
</comment>
<dbReference type="Proteomes" id="UP000597459">
    <property type="component" value="Unassembled WGS sequence"/>
</dbReference>
<keyword evidence="7 9" id="KW-0378">Hydrolase</keyword>
<evidence type="ECO:0000256" key="3">
    <source>
        <dbReference type="ARBA" id="ARBA00008184"/>
    </source>
</evidence>
<evidence type="ECO:0000256" key="7">
    <source>
        <dbReference type="ARBA" id="ARBA00022801"/>
    </source>
</evidence>
<evidence type="ECO:0000256" key="11">
    <source>
        <dbReference type="RuleBase" id="RU003780"/>
    </source>
</evidence>
<proteinExistence type="inferred from homology"/>
<name>A0A967BCR3_9PROT</name>
<dbReference type="EMBL" id="WOTH01000028">
    <property type="protein sequence ID" value="NHO54648.1"/>
    <property type="molecule type" value="Genomic_DNA"/>
</dbReference>
<keyword evidence="9" id="KW-0963">Cytoplasm</keyword>
<evidence type="ECO:0000259" key="12">
    <source>
        <dbReference type="SMART" id="SM00986"/>
    </source>
</evidence>
<organism evidence="13 14">
    <name type="scientific">Acetobacter estunensis</name>
    <dbReference type="NCBI Taxonomy" id="104097"/>
    <lineage>
        <taxon>Bacteria</taxon>
        <taxon>Pseudomonadati</taxon>
        <taxon>Pseudomonadota</taxon>
        <taxon>Alphaproteobacteria</taxon>
        <taxon>Acetobacterales</taxon>
        <taxon>Acetobacteraceae</taxon>
        <taxon>Acetobacter</taxon>
    </lineage>
</organism>
<dbReference type="SMART" id="SM00986">
    <property type="entry name" value="UDG"/>
    <property type="match status" value="1"/>
</dbReference>
<comment type="caution">
    <text evidence="13">The sequence shown here is derived from an EMBL/GenBank/DDBJ whole genome shotgun (WGS) entry which is preliminary data.</text>
</comment>
<dbReference type="InterPro" id="IPR036895">
    <property type="entry name" value="Uracil-DNA_glycosylase-like_sf"/>
</dbReference>
<evidence type="ECO:0000256" key="1">
    <source>
        <dbReference type="ARBA" id="ARBA00001400"/>
    </source>
</evidence>
<evidence type="ECO:0000256" key="2">
    <source>
        <dbReference type="ARBA" id="ARBA00002631"/>
    </source>
</evidence>
<dbReference type="Gene3D" id="3.40.470.10">
    <property type="entry name" value="Uracil-DNA glycosylase-like domain"/>
    <property type="match status" value="1"/>
</dbReference>
<dbReference type="NCBIfam" id="NF003592">
    <property type="entry name" value="PRK05254.1-5"/>
    <property type="match status" value="1"/>
</dbReference>
<dbReference type="FunFam" id="3.40.470.10:FF:000001">
    <property type="entry name" value="Uracil-DNA glycosylase"/>
    <property type="match status" value="1"/>
</dbReference>
<dbReference type="PANTHER" id="PTHR11264">
    <property type="entry name" value="URACIL-DNA GLYCOSYLASE"/>
    <property type="match status" value="1"/>
</dbReference>
<dbReference type="RefSeq" id="WP_166317077.1">
    <property type="nucleotide sequence ID" value="NZ_WOTH01000028.1"/>
</dbReference>
<evidence type="ECO:0000256" key="4">
    <source>
        <dbReference type="ARBA" id="ARBA00012030"/>
    </source>
</evidence>
<dbReference type="PROSITE" id="PS00130">
    <property type="entry name" value="U_DNA_GLYCOSYLASE"/>
    <property type="match status" value="1"/>
</dbReference>
<dbReference type="InterPro" id="IPR002043">
    <property type="entry name" value="UDG_fam1"/>
</dbReference>
<dbReference type="NCBIfam" id="TIGR00628">
    <property type="entry name" value="ung"/>
    <property type="match status" value="1"/>
</dbReference>
<accession>A0A967BCR3</accession>
<keyword evidence="6 9" id="KW-0227">DNA damage</keyword>
<gene>
    <name evidence="9" type="primary">ung</name>
    <name evidence="13" type="ORF">GOB87_11950</name>
</gene>
<keyword evidence="14" id="KW-1185">Reference proteome</keyword>
<reference evidence="13" key="1">
    <citation type="submission" date="2019-11" db="EMBL/GenBank/DDBJ databases">
        <title>Description of new Acetobacter species.</title>
        <authorList>
            <person name="Cleenwerck I."/>
            <person name="Sombolestani A.S."/>
        </authorList>
    </citation>
    <scope>NUCLEOTIDE SEQUENCE</scope>
    <source>
        <strain evidence="13">LMG 1626</strain>
    </source>
</reference>
<feature type="active site" description="Proton acceptor" evidence="9 10">
    <location>
        <position position="69"/>
    </location>
</feature>
<dbReference type="AlphaFoldDB" id="A0A967BCR3"/>
<evidence type="ECO:0000256" key="6">
    <source>
        <dbReference type="ARBA" id="ARBA00022763"/>
    </source>
</evidence>
<dbReference type="NCBIfam" id="NF003591">
    <property type="entry name" value="PRK05254.1-4"/>
    <property type="match status" value="1"/>
</dbReference>
<dbReference type="GO" id="GO:0004844">
    <property type="term" value="F:uracil DNA N-glycosylase activity"/>
    <property type="evidence" value="ECO:0007669"/>
    <property type="project" value="UniProtKB-UniRule"/>
</dbReference>
<evidence type="ECO:0000313" key="14">
    <source>
        <dbReference type="Proteomes" id="UP000597459"/>
    </source>
</evidence>
<dbReference type="NCBIfam" id="NF003589">
    <property type="entry name" value="PRK05254.1-2"/>
    <property type="match status" value="1"/>
</dbReference>
<evidence type="ECO:0000256" key="8">
    <source>
        <dbReference type="ARBA" id="ARBA00023204"/>
    </source>
</evidence>
<keyword evidence="13" id="KW-0326">Glycosidase</keyword>
<comment type="subcellular location">
    <subcellularLocation>
        <location evidence="9">Cytoplasm</location>
    </subcellularLocation>
</comment>
<sequence>MSETTVKLDESWRVALQKEFDSPYMKDLKAFLVEEKKAGKMIFPRGPDWFRALNLTPLSSVRVVILGQDPYHGMGQAHGLSFSVPRGVRVPPSLVNIYKELYSDFGIPPARHGNLTHWAKQGVLLLNSVMTVEQGRAASHQGHGWERFTDAVIACVNEQRTPVVFMLWGSYAQKKAAFVDSSRHLVLKAPHPSPLSAHNGFFGGHYFSKANAFLEEHGLKPIDWQLPVEANEVG</sequence>
<evidence type="ECO:0000256" key="10">
    <source>
        <dbReference type="PROSITE-ProRule" id="PRU10072"/>
    </source>
</evidence>
<comment type="function">
    <text evidence="2 9 11">Excises uracil residues from the DNA which can arise as a result of misincorporation of dUMP residues by DNA polymerase or due to deamination of cytosine.</text>
</comment>
<dbReference type="InterPro" id="IPR005122">
    <property type="entry name" value="Uracil-DNA_glycosylase-like"/>
</dbReference>
<dbReference type="GO" id="GO:0005737">
    <property type="term" value="C:cytoplasm"/>
    <property type="evidence" value="ECO:0007669"/>
    <property type="project" value="UniProtKB-SubCell"/>
</dbReference>
<dbReference type="InterPro" id="IPR018085">
    <property type="entry name" value="Ura-DNA_Glyclase_AS"/>
</dbReference>
<dbReference type="SMART" id="SM00987">
    <property type="entry name" value="UreE_C"/>
    <property type="match status" value="1"/>
</dbReference>
<evidence type="ECO:0000313" key="13">
    <source>
        <dbReference type="EMBL" id="NHO54648.1"/>
    </source>
</evidence>
<dbReference type="PANTHER" id="PTHR11264:SF0">
    <property type="entry name" value="URACIL-DNA GLYCOSYLASE"/>
    <property type="match status" value="1"/>
</dbReference>
<dbReference type="GO" id="GO:0097510">
    <property type="term" value="P:base-excision repair, AP site formation via deaminated base removal"/>
    <property type="evidence" value="ECO:0007669"/>
    <property type="project" value="TreeGrafter"/>
</dbReference>
<dbReference type="HAMAP" id="MF_00148">
    <property type="entry name" value="UDG"/>
    <property type="match status" value="1"/>
</dbReference>
<dbReference type="NCBIfam" id="NF003588">
    <property type="entry name" value="PRK05254.1-1"/>
    <property type="match status" value="1"/>
</dbReference>
<evidence type="ECO:0000256" key="5">
    <source>
        <dbReference type="ARBA" id="ARBA00018429"/>
    </source>
</evidence>
<dbReference type="EC" id="3.2.2.27" evidence="4 9"/>
<dbReference type="CDD" id="cd10027">
    <property type="entry name" value="UDG-F1-like"/>
    <property type="match status" value="1"/>
</dbReference>
<dbReference type="Pfam" id="PF03167">
    <property type="entry name" value="UDG"/>
    <property type="match status" value="1"/>
</dbReference>
<feature type="domain" description="Uracil-DNA glycosylase-like" evidence="12">
    <location>
        <begin position="54"/>
        <end position="214"/>
    </location>
</feature>